<sequence>MTMVGFGEDDDKYSSGIVIPTRNGKIQKVREVGGTTGQEEDLAPEGMRGMINAIFGRGGVQRVPAGERGNHLRRKATRAQKEAEDTGAVAASSHGENGSNTFLAGPSPPSRPSRPPVAVYSTDIIDSRQIKNLFCPKFFGPREDLLNEITIVAAGIDADNDSSNEDCLSSGSVSRVKTETRAAEVGIQFLFKRRIDLSLIILIAQLAN</sequence>
<reference evidence="2" key="1">
    <citation type="submission" date="2021-10" db="EMBL/GenBank/DDBJ databases">
        <title>Melipona bicolor Genome sequencing and assembly.</title>
        <authorList>
            <person name="Araujo N.S."/>
            <person name="Arias M.C."/>
        </authorList>
    </citation>
    <scope>NUCLEOTIDE SEQUENCE</scope>
    <source>
        <strain evidence="2">USP_2M_L1-L4_2017</strain>
        <tissue evidence="2">Whole body</tissue>
    </source>
</reference>
<feature type="region of interest" description="Disordered" evidence="1">
    <location>
        <begin position="62"/>
        <end position="116"/>
    </location>
</feature>
<gene>
    <name evidence="2" type="ORF">K0M31_007745</name>
</gene>
<proteinExistence type="predicted"/>
<organism evidence="2 3">
    <name type="scientific">Melipona bicolor</name>
    <dbReference type="NCBI Taxonomy" id="60889"/>
    <lineage>
        <taxon>Eukaryota</taxon>
        <taxon>Metazoa</taxon>
        <taxon>Ecdysozoa</taxon>
        <taxon>Arthropoda</taxon>
        <taxon>Hexapoda</taxon>
        <taxon>Insecta</taxon>
        <taxon>Pterygota</taxon>
        <taxon>Neoptera</taxon>
        <taxon>Endopterygota</taxon>
        <taxon>Hymenoptera</taxon>
        <taxon>Apocrita</taxon>
        <taxon>Aculeata</taxon>
        <taxon>Apoidea</taxon>
        <taxon>Anthophila</taxon>
        <taxon>Apidae</taxon>
        <taxon>Melipona</taxon>
    </lineage>
</organism>
<evidence type="ECO:0000313" key="3">
    <source>
        <dbReference type="Proteomes" id="UP001177670"/>
    </source>
</evidence>
<evidence type="ECO:0000256" key="1">
    <source>
        <dbReference type="SAM" id="MobiDB-lite"/>
    </source>
</evidence>
<name>A0AA40GBZ8_9HYME</name>
<comment type="caution">
    <text evidence="2">The sequence shown here is derived from an EMBL/GenBank/DDBJ whole genome shotgun (WGS) entry which is preliminary data.</text>
</comment>
<feature type="compositionally biased region" description="Pro residues" evidence="1">
    <location>
        <begin position="106"/>
        <end position="115"/>
    </location>
</feature>
<keyword evidence="3" id="KW-1185">Reference proteome</keyword>
<accession>A0AA40GBZ8</accession>
<evidence type="ECO:0000313" key="2">
    <source>
        <dbReference type="EMBL" id="KAK1134979.1"/>
    </source>
</evidence>
<dbReference type="AlphaFoldDB" id="A0AA40GBZ8"/>
<protein>
    <submittedName>
        <fullName evidence="2">Uncharacterized protein</fullName>
    </submittedName>
</protein>
<dbReference type="EMBL" id="JAHYIQ010000002">
    <property type="protein sequence ID" value="KAK1134979.1"/>
    <property type="molecule type" value="Genomic_DNA"/>
</dbReference>
<dbReference type="Proteomes" id="UP001177670">
    <property type="component" value="Unassembled WGS sequence"/>
</dbReference>